<name>A0A5B0QJ64_PUCGR</name>
<feature type="region of interest" description="Disordered" evidence="1">
    <location>
        <begin position="1"/>
        <end position="51"/>
    </location>
</feature>
<dbReference type="SUPFAM" id="SSF57850">
    <property type="entry name" value="RING/U-box"/>
    <property type="match status" value="1"/>
</dbReference>
<evidence type="ECO:0000256" key="1">
    <source>
        <dbReference type="SAM" id="MobiDB-lite"/>
    </source>
</evidence>
<evidence type="ECO:0000313" key="3">
    <source>
        <dbReference type="Proteomes" id="UP000324748"/>
    </source>
</evidence>
<dbReference type="AlphaFoldDB" id="A0A5B0QJ64"/>
<dbReference type="Gene3D" id="3.30.40.10">
    <property type="entry name" value="Zinc/RING finger domain, C3HC4 (zinc finger)"/>
    <property type="match status" value="1"/>
</dbReference>
<accession>A0A5B0QJ64</accession>
<dbReference type="Proteomes" id="UP000324748">
    <property type="component" value="Unassembled WGS sequence"/>
</dbReference>
<sequence length="511" mass="56266">MSMHAVSHHDINIISQATGPKKSQIDKTRTNLSQKASPSPPKQDPHSGCPAASFHARVQTALPAEHNSPVEFFDETCGPKFCTCPTLVRTTEPVSEFSGESLGTEEEMLSMKEKLERSGSLALKEIVRIMKDINKHSEFLRNVSPLLMERYMRLMYAMLKMVGVTSPGVYQTTLKWVKVSGVSKAGQSNDKDSKTKNLILGFDTAGRKYLRRTMISQLTRLLLSDPLLLSLSHPTTPPWGAPQSGQSLLSPGSRTSSVSSIPAAILKKTVIKVDDGFESDDSQQASDSETPASTQNLKEANEIPKVDYMTDFSPKKSTNGRVKVCLHKYKLYRDGQKKAGQVAILPTCNHHFHSSCLEEHFHHQKQLRCTSHPKFDVVNCPRCLHPYPLNSSSSSTAYWTNFRKKCATKPTNPNVFCSDKSSLIQTPLEVSPQSTIPSTNCLPPGTIGVPQWVRASPPPSLNWVPIPHLGTGDRKSTPTVVPIRVCILRISSSVPLQTLDPGIVHSQHTSS</sequence>
<feature type="compositionally biased region" description="Polar residues" evidence="1">
    <location>
        <begin position="289"/>
        <end position="298"/>
    </location>
</feature>
<comment type="caution">
    <text evidence="2">The sequence shown here is derived from an EMBL/GenBank/DDBJ whole genome shotgun (WGS) entry which is preliminary data.</text>
</comment>
<reference evidence="2 3" key="1">
    <citation type="submission" date="2019-05" db="EMBL/GenBank/DDBJ databases">
        <title>Emergence of the Ug99 lineage of the wheat stem rust pathogen through somatic hybridization.</title>
        <authorList>
            <person name="Li F."/>
            <person name="Upadhyaya N.M."/>
            <person name="Sperschneider J."/>
            <person name="Matny O."/>
            <person name="Nguyen-Phuc H."/>
            <person name="Mago R."/>
            <person name="Raley C."/>
            <person name="Miller M.E."/>
            <person name="Silverstein K.A.T."/>
            <person name="Henningsen E."/>
            <person name="Hirsch C.D."/>
            <person name="Visser B."/>
            <person name="Pretorius Z.A."/>
            <person name="Steffenson B.J."/>
            <person name="Schwessinger B."/>
            <person name="Dodds P.N."/>
            <person name="Figueroa M."/>
        </authorList>
    </citation>
    <scope>NUCLEOTIDE SEQUENCE [LARGE SCALE GENOMIC DNA]</scope>
    <source>
        <strain evidence="2">21-0</strain>
    </source>
</reference>
<evidence type="ECO:0000313" key="2">
    <source>
        <dbReference type="EMBL" id="KAA1113267.1"/>
    </source>
</evidence>
<feature type="compositionally biased region" description="Polar residues" evidence="1">
    <location>
        <begin position="243"/>
        <end position="257"/>
    </location>
</feature>
<keyword evidence="3" id="KW-1185">Reference proteome</keyword>
<dbReference type="EMBL" id="VSWC01000015">
    <property type="protein sequence ID" value="KAA1113267.1"/>
    <property type="molecule type" value="Genomic_DNA"/>
</dbReference>
<feature type="region of interest" description="Disordered" evidence="1">
    <location>
        <begin position="278"/>
        <end position="300"/>
    </location>
</feature>
<gene>
    <name evidence="2" type="ORF">PGT21_026790</name>
</gene>
<protein>
    <submittedName>
        <fullName evidence="2">Uncharacterized protein</fullName>
    </submittedName>
</protein>
<organism evidence="2 3">
    <name type="scientific">Puccinia graminis f. sp. tritici</name>
    <dbReference type="NCBI Taxonomy" id="56615"/>
    <lineage>
        <taxon>Eukaryota</taxon>
        <taxon>Fungi</taxon>
        <taxon>Dikarya</taxon>
        <taxon>Basidiomycota</taxon>
        <taxon>Pucciniomycotina</taxon>
        <taxon>Pucciniomycetes</taxon>
        <taxon>Pucciniales</taxon>
        <taxon>Pucciniaceae</taxon>
        <taxon>Puccinia</taxon>
    </lineage>
</organism>
<dbReference type="InterPro" id="IPR013083">
    <property type="entry name" value="Znf_RING/FYVE/PHD"/>
</dbReference>
<feature type="region of interest" description="Disordered" evidence="1">
    <location>
        <begin position="238"/>
        <end position="257"/>
    </location>
</feature>
<proteinExistence type="predicted"/>